<keyword evidence="2" id="KW-0274">FAD</keyword>
<dbReference type="SMART" id="SM01092">
    <property type="entry name" value="CO_deh_flav_C"/>
    <property type="match status" value="1"/>
</dbReference>
<dbReference type="SUPFAM" id="SSF55447">
    <property type="entry name" value="CO dehydrogenase flavoprotein C-terminal domain-like"/>
    <property type="match status" value="1"/>
</dbReference>
<dbReference type="EMBL" id="UINC01001780">
    <property type="protein sequence ID" value="SUZ88627.1"/>
    <property type="molecule type" value="Genomic_DNA"/>
</dbReference>
<dbReference type="InterPro" id="IPR051312">
    <property type="entry name" value="Diverse_Substr_Oxidored"/>
</dbReference>
<evidence type="ECO:0000256" key="3">
    <source>
        <dbReference type="ARBA" id="ARBA00023002"/>
    </source>
</evidence>
<dbReference type="InterPro" id="IPR005107">
    <property type="entry name" value="CO_DH_flav_C"/>
</dbReference>
<dbReference type="Gene3D" id="3.30.43.10">
    <property type="entry name" value="Uridine Diphospho-n-acetylenolpyruvylglucosamine Reductase, domain 2"/>
    <property type="match status" value="1"/>
</dbReference>
<feature type="domain" description="FAD-binding PCMH-type" evidence="4">
    <location>
        <begin position="1"/>
        <end position="170"/>
    </location>
</feature>
<dbReference type="InterPro" id="IPR002346">
    <property type="entry name" value="Mopterin_DH_FAD-bd"/>
</dbReference>
<accession>A0A381RFI4</accession>
<organism evidence="5">
    <name type="scientific">marine metagenome</name>
    <dbReference type="NCBI Taxonomy" id="408172"/>
    <lineage>
        <taxon>unclassified sequences</taxon>
        <taxon>metagenomes</taxon>
        <taxon>ecological metagenomes</taxon>
    </lineage>
</organism>
<name>A0A381RFI4_9ZZZZ</name>
<evidence type="ECO:0000256" key="1">
    <source>
        <dbReference type="ARBA" id="ARBA00022630"/>
    </source>
</evidence>
<dbReference type="InterPro" id="IPR016167">
    <property type="entry name" value="FAD-bd_PCMH_sub1"/>
</dbReference>
<evidence type="ECO:0000313" key="5">
    <source>
        <dbReference type="EMBL" id="SUZ88627.1"/>
    </source>
</evidence>
<reference evidence="5" key="1">
    <citation type="submission" date="2018-05" db="EMBL/GenBank/DDBJ databases">
        <authorList>
            <person name="Lanie J.A."/>
            <person name="Ng W.-L."/>
            <person name="Kazmierczak K.M."/>
            <person name="Andrzejewski T.M."/>
            <person name="Davidsen T.M."/>
            <person name="Wayne K.J."/>
            <person name="Tettelin H."/>
            <person name="Glass J.I."/>
            <person name="Rusch D."/>
            <person name="Podicherti R."/>
            <person name="Tsui H.-C.T."/>
            <person name="Winkler M.E."/>
        </authorList>
    </citation>
    <scope>NUCLEOTIDE SEQUENCE</scope>
</reference>
<dbReference type="InterPro" id="IPR036318">
    <property type="entry name" value="FAD-bd_PCMH-like_sf"/>
</dbReference>
<dbReference type="AlphaFoldDB" id="A0A381RFI4"/>
<dbReference type="Pfam" id="PF00941">
    <property type="entry name" value="FAD_binding_5"/>
    <property type="match status" value="1"/>
</dbReference>
<gene>
    <name evidence="5" type="ORF">METZ01_LOCUS41481</name>
</gene>
<evidence type="ECO:0000256" key="2">
    <source>
        <dbReference type="ARBA" id="ARBA00022827"/>
    </source>
</evidence>
<dbReference type="PROSITE" id="PS51387">
    <property type="entry name" value="FAD_PCMH"/>
    <property type="match status" value="1"/>
</dbReference>
<protein>
    <recommendedName>
        <fullName evidence="4">FAD-binding PCMH-type domain-containing protein</fullName>
    </recommendedName>
</protein>
<keyword evidence="1" id="KW-0285">Flavoprotein</keyword>
<dbReference type="Gene3D" id="3.30.465.10">
    <property type="match status" value="1"/>
</dbReference>
<dbReference type="InterPro" id="IPR036683">
    <property type="entry name" value="CO_DH_flav_C_dom_sf"/>
</dbReference>
<keyword evidence="3" id="KW-0560">Oxidoreductase</keyword>
<proteinExistence type="predicted"/>
<dbReference type="InterPro" id="IPR016169">
    <property type="entry name" value="FAD-bd_PCMH_sub2"/>
</dbReference>
<evidence type="ECO:0000259" key="4">
    <source>
        <dbReference type="PROSITE" id="PS51387"/>
    </source>
</evidence>
<dbReference type="Gene3D" id="3.30.390.50">
    <property type="entry name" value="CO dehydrogenase flavoprotein, C-terminal domain"/>
    <property type="match status" value="1"/>
</dbReference>
<dbReference type="GO" id="GO:0016491">
    <property type="term" value="F:oxidoreductase activity"/>
    <property type="evidence" value="ECO:0007669"/>
    <property type="project" value="UniProtKB-KW"/>
</dbReference>
<dbReference type="FunFam" id="3.30.465.10:FF:000017">
    <property type="entry name" value="Xanthine dehydrogenase, FAD binding subunit"/>
    <property type="match status" value="1"/>
</dbReference>
<dbReference type="InterPro" id="IPR016166">
    <property type="entry name" value="FAD-bd_PCMH"/>
</dbReference>
<dbReference type="GO" id="GO:0071949">
    <property type="term" value="F:FAD binding"/>
    <property type="evidence" value="ECO:0007669"/>
    <property type="project" value="InterPro"/>
</dbReference>
<dbReference type="PANTHER" id="PTHR42659:SF2">
    <property type="entry name" value="XANTHINE DEHYDROGENASE SUBUNIT C-RELATED"/>
    <property type="match status" value="1"/>
</dbReference>
<sequence length="264" mass="27763">MYDFSYQKVSSVTDAVAAIQNAEDGKFIAGGQTMLPTMKHRLASPSDLIDLGGITELNGINIDGDTVIIGAMTTHAAVAASSEVQNTIPALAKLAGNIGDPAVRNRGTIGGSIANNDPAADYPAAVIALDAVVKTSKREIPGNEFFTGMFETALEEDEIITAVMFSKPDAASYMKFENPASRYAIVGVFVARTGDSVRVGITGATPCAHRGMKLEEPLNADFSGEAIEGVEIPVEKMNSDIHASAEYRAHLVKVMAKRAVEACA</sequence>
<dbReference type="SUPFAM" id="SSF56176">
    <property type="entry name" value="FAD-binding/transporter-associated domain-like"/>
    <property type="match status" value="1"/>
</dbReference>
<dbReference type="PANTHER" id="PTHR42659">
    <property type="entry name" value="XANTHINE DEHYDROGENASE SUBUNIT C-RELATED"/>
    <property type="match status" value="1"/>
</dbReference>